<comment type="caution">
    <text evidence="2">The sequence shown here is derived from an EMBL/GenBank/DDBJ whole genome shotgun (WGS) entry which is preliminary data.</text>
</comment>
<feature type="compositionally biased region" description="Polar residues" evidence="1">
    <location>
        <begin position="313"/>
        <end position="323"/>
    </location>
</feature>
<feature type="region of interest" description="Disordered" evidence="1">
    <location>
        <begin position="267"/>
        <end position="332"/>
    </location>
</feature>
<organism evidence="2 3">
    <name type="scientific">Leishmania enriettii</name>
    <dbReference type="NCBI Taxonomy" id="5663"/>
    <lineage>
        <taxon>Eukaryota</taxon>
        <taxon>Discoba</taxon>
        <taxon>Euglenozoa</taxon>
        <taxon>Kinetoplastea</taxon>
        <taxon>Metakinetoplastina</taxon>
        <taxon>Trypanosomatida</taxon>
        <taxon>Trypanosomatidae</taxon>
        <taxon>Leishmaniinae</taxon>
        <taxon>Leishmania</taxon>
    </lineage>
</organism>
<feature type="region of interest" description="Disordered" evidence="1">
    <location>
        <begin position="550"/>
        <end position="574"/>
    </location>
</feature>
<evidence type="ECO:0000313" key="2">
    <source>
        <dbReference type="EMBL" id="KAG5483608.1"/>
    </source>
</evidence>
<dbReference type="RefSeq" id="XP_067694825.1">
    <property type="nucleotide sequence ID" value="XM_067839904.1"/>
</dbReference>
<feature type="compositionally biased region" description="Polar residues" evidence="1">
    <location>
        <begin position="285"/>
        <end position="299"/>
    </location>
</feature>
<feature type="region of interest" description="Disordered" evidence="1">
    <location>
        <begin position="60"/>
        <end position="128"/>
    </location>
</feature>
<keyword evidence="3" id="KW-1185">Reference proteome</keyword>
<dbReference type="GeneID" id="94175414"/>
<proteinExistence type="predicted"/>
<evidence type="ECO:0000313" key="3">
    <source>
        <dbReference type="Proteomes" id="UP000674179"/>
    </source>
</evidence>
<dbReference type="OrthoDB" id="251777at2759"/>
<reference evidence="2 3" key="1">
    <citation type="submission" date="2021-02" db="EMBL/GenBank/DDBJ databases">
        <title>Leishmania (Mundinia) enrietti genome sequencing and assembly.</title>
        <authorList>
            <person name="Almutairi H."/>
            <person name="Gatherer D."/>
        </authorList>
    </citation>
    <scope>NUCLEOTIDE SEQUENCE [LARGE SCALE GENOMIC DNA]</scope>
    <source>
        <strain evidence="2">CUR178</strain>
    </source>
</reference>
<sequence>MPLPSLSRSATDATCGGDLASARAAGGAHNAGSPRDMIHFKDAIGMLWYAMLMAHESEQNQRRRSTWGGAKRTAEDGLPGKDAFATAELQRRSSGDVGVSSSSDPKRDTRATLAAVSPSTSTIASSSTAAQRTDCEFDSWGQVDWTLLAAHVYALTGELYSSRALHRVVAEDIYRGAHSSDREAMRAAYATQHAEVLDFYAKEAQEEEERVAATRLQTPLAISASTAGGSRLASAAGGLQATSSLAHSSSRAGAHAACLPVAATVQGTAPSSHDTGKVDARSAPPLSSTRSDTEASSLAPSPRGSALAMPQTPAVSISASTPQGGAKGTMPGRTIADVRMAGAIASAGSSASPSARGSSPTPSLRDTDVVGRHAVGDVGRAVTKGQEQLLTLPPSAQQRSNLAVADQSAAIPGESLSTGQAHKSDHVVISSTMPPSSLFEPDPLDAPWHALWCSLPSPQARAQLNVLRYATPLPLEDFSSLLEQFFLVDGADDFLSPVHAATIMEFAGVRSGPYNTIVRYPLSLAEVRRYISESHRHYARAAMMAHMNHTGGATKAEEASRPRPGAPPPDTASALATSFQVGTSHAVGNSSDSTASSAATCTKAEYRGLRRGGVPPAGALGSSVRSLLDSTASNEKRVLTLAELERSIWHVAANCAVFNAPESRYPRTARHFAASCIAIMTRYCEKQLAAFYTA</sequence>
<feature type="compositionally biased region" description="Low complexity" evidence="1">
    <location>
        <begin position="114"/>
        <end position="128"/>
    </location>
</feature>
<dbReference type="EMBL" id="JAFHKP010000012">
    <property type="protein sequence ID" value="KAG5483608.1"/>
    <property type="molecule type" value="Genomic_DNA"/>
</dbReference>
<dbReference type="KEGG" id="lenr:94175414"/>
<protein>
    <submittedName>
        <fullName evidence="2">Uncharacterized protein</fullName>
    </submittedName>
</protein>
<dbReference type="Proteomes" id="UP000674179">
    <property type="component" value="Chromosome 12"/>
</dbReference>
<name>A0A836KZH6_LEIEN</name>
<feature type="region of interest" description="Disordered" evidence="1">
    <location>
        <begin position="346"/>
        <end position="370"/>
    </location>
</feature>
<accession>A0A836KZH6</accession>
<gene>
    <name evidence="2" type="ORF">CUR178_08275</name>
</gene>
<feature type="compositionally biased region" description="Low complexity" evidence="1">
    <location>
        <begin position="346"/>
        <end position="363"/>
    </location>
</feature>
<evidence type="ECO:0000256" key="1">
    <source>
        <dbReference type="SAM" id="MobiDB-lite"/>
    </source>
</evidence>
<dbReference type="AlphaFoldDB" id="A0A836KZH6"/>